<dbReference type="AlphaFoldDB" id="A0A1I6BR96"/>
<organism evidence="1 2">
    <name type="scientific">Hymenobacter arizonensis</name>
    <name type="common">Siccationidurans arizonensis</name>
    <dbReference type="NCBI Taxonomy" id="1227077"/>
    <lineage>
        <taxon>Bacteria</taxon>
        <taxon>Pseudomonadati</taxon>
        <taxon>Bacteroidota</taxon>
        <taxon>Cytophagia</taxon>
        <taxon>Cytophagales</taxon>
        <taxon>Hymenobacteraceae</taxon>
        <taxon>Hymenobacter</taxon>
    </lineage>
</organism>
<name>A0A1I6BR96_HYMAR</name>
<protein>
    <submittedName>
        <fullName evidence="1">Uncharacterized protein</fullName>
    </submittedName>
</protein>
<keyword evidence="2" id="KW-1185">Reference proteome</keyword>
<gene>
    <name evidence="1" type="ORF">SAMN04515668_4970</name>
</gene>
<dbReference type="RefSeq" id="WP_092678996.1">
    <property type="nucleotide sequence ID" value="NZ_FOXS01000011.1"/>
</dbReference>
<reference evidence="2" key="1">
    <citation type="submission" date="2016-10" db="EMBL/GenBank/DDBJ databases">
        <authorList>
            <person name="Varghese N."/>
            <person name="Submissions S."/>
        </authorList>
    </citation>
    <scope>NUCLEOTIDE SEQUENCE [LARGE SCALE GENOMIC DNA]</scope>
    <source>
        <strain evidence="2">OR362-8,ATCC BAA-1266,JCM 13504</strain>
    </source>
</reference>
<dbReference type="EMBL" id="FOXS01000011">
    <property type="protein sequence ID" value="SFQ83456.1"/>
    <property type="molecule type" value="Genomic_DNA"/>
</dbReference>
<accession>A0A1I6BR96</accession>
<dbReference type="Proteomes" id="UP000199029">
    <property type="component" value="Unassembled WGS sequence"/>
</dbReference>
<sequence length="108" mass="12460">MKLLELVPYLTHPQKLSELYRQRGIDQEAESLSIYMQDVISLDSDIRLFTDEEVDGEAHVTVDGIYYKEMLPVEIALDLIETDTSLQHPNVTDLARAERIIEYSLYDA</sequence>
<dbReference type="OrthoDB" id="982885at2"/>
<evidence type="ECO:0000313" key="2">
    <source>
        <dbReference type="Proteomes" id="UP000199029"/>
    </source>
</evidence>
<evidence type="ECO:0000313" key="1">
    <source>
        <dbReference type="EMBL" id="SFQ83456.1"/>
    </source>
</evidence>
<proteinExistence type="predicted"/>